<dbReference type="RefSeq" id="WP_241349906.1">
    <property type="nucleotide sequence ID" value="NZ_JAKZGP010000079.1"/>
</dbReference>
<protein>
    <submittedName>
        <fullName evidence="2">Uncharacterized protein</fullName>
    </submittedName>
</protein>
<keyword evidence="1" id="KW-0472">Membrane</keyword>
<proteinExistence type="predicted"/>
<dbReference type="Proteomes" id="UP001165489">
    <property type="component" value="Unassembled WGS sequence"/>
</dbReference>
<evidence type="ECO:0000313" key="2">
    <source>
        <dbReference type="EMBL" id="MCH7411472.1"/>
    </source>
</evidence>
<feature type="transmembrane region" description="Helical" evidence="1">
    <location>
        <begin position="100"/>
        <end position="121"/>
    </location>
</feature>
<keyword evidence="1" id="KW-0812">Transmembrane</keyword>
<gene>
    <name evidence="2" type="ORF">MM239_18940</name>
</gene>
<evidence type="ECO:0000313" key="3">
    <source>
        <dbReference type="Proteomes" id="UP001165489"/>
    </source>
</evidence>
<reference evidence="2" key="1">
    <citation type="submission" date="2022-03" db="EMBL/GenBank/DDBJ databases">
        <title>De novo assembled genomes of Belliella spp. (Cyclobacteriaceae) strains.</title>
        <authorList>
            <person name="Szabo A."/>
            <person name="Korponai K."/>
            <person name="Felfoldi T."/>
        </authorList>
    </citation>
    <scope>NUCLEOTIDE SEQUENCE</scope>
    <source>
        <strain evidence="2">DSM 111904</strain>
    </source>
</reference>
<comment type="caution">
    <text evidence="2">The sequence shown here is derived from an EMBL/GenBank/DDBJ whole genome shotgun (WGS) entry which is preliminary data.</text>
</comment>
<sequence length="157" mass="17996">MFEIKYFILQHVFPGFYAEYANGIVSKIQKNQQGFDVDLTAIPTGQEKEYIDQVKADLKEQHDGKKIIEDKAKSLLFIIAVSITAITFSLTYLNSLYFNVYQLIALCFLGISISYFVSGVIRALQTLNIRPFNVIQAEVEITDSNYKLNKKKMTMIF</sequence>
<feature type="transmembrane region" description="Helical" evidence="1">
    <location>
        <begin position="75"/>
        <end position="94"/>
    </location>
</feature>
<accession>A0ABS9V4Y4</accession>
<dbReference type="EMBL" id="JAKZGP010000079">
    <property type="protein sequence ID" value="MCH7411472.1"/>
    <property type="molecule type" value="Genomic_DNA"/>
</dbReference>
<name>A0ABS9V4Y4_9BACT</name>
<keyword evidence="1" id="KW-1133">Transmembrane helix</keyword>
<evidence type="ECO:0000256" key="1">
    <source>
        <dbReference type="SAM" id="Phobius"/>
    </source>
</evidence>
<organism evidence="2 3">
    <name type="scientific">Belliella filtrata</name>
    <dbReference type="NCBI Taxonomy" id="2923435"/>
    <lineage>
        <taxon>Bacteria</taxon>
        <taxon>Pseudomonadati</taxon>
        <taxon>Bacteroidota</taxon>
        <taxon>Cytophagia</taxon>
        <taxon>Cytophagales</taxon>
        <taxon>Cyclobacteriaceae</taxon>
        <taxon>Belliella</taxon>
    </lineage>
</organism>
<keyword evidence="3" id="KW-1185">Reference proteome</keyword>